<dbReference type="InterPro" id="IPR039261">
    <property type="entry name" value="FNR_nucleotide-bd"/>
</dbReference>
<dbReference type="SUPFAM" id="SSF52343">
    <property type="entry name" value="Ferredoxin reductase-like, C-terminal NADP-linked domain"/>
    <property type="match status" value="1"/>
</dbReference>
<dbReference type="InterPro" id="IPR012292">
    <property type="entry name" value="Globin/Proto"/>
</dbReference>
<evidence type="ECO:0000259" key="13">
    <source>
        <dbReference type="PROSITE" id="PS51384"/>
    </source>
</evidence>
<dbReference type="InterPro" id="IPR000971">
    <property type="entry name" value="Globin"/>
</dbReference>
<dbReference type="Pfam" id="PF00970">
    <property type="entry name" value="FAD_binding_6"/>
    <property type="match status" value="1"/>
</dbReference>
<comment type="catalytic activity">
    <reaction evidence="9">
        <text>2 nitric oxide + NADH + 2 O2 = 2 nitrate + NAD(+) + H(+)</text>
        <dbReference type="Rhea" id="RHEA:19469"/>
        <dbReference type="ChEBI" id="CHEBI:15378"/>
        <dbReference type="ChEBI" id="CHEBI:15379"/>
        <dbReference type="ChEBI" id="CHEBI:16480"/>
        <dbReference type="ChEBI" id="CHEBI:17632"/>
        <dbReference type="ChEBI" id="CHEBI:57540"/>
        <dbReference type="ChEBI" id="CHEBI:57945"/>
        <dbReference type="EC" id="1.14.12.17"/>
    </reaction>
</comment>
<dbReference type="OrthoDB" id="3213438at2"/>
<dbReference type="GO" id="GO:0020037">
    <property type="term" value="F:heme binding"/>
    <property type="evidence" value="ECO:0007669"/>
    <property type="project" value="InterPro"/>
</dbReference>
<evidence type="ECO:0000256" key="8">
    <source>
        <dbReference type="ARBA" id="ARBA00023027"/>
    </source>
</evidence>
<dbReference type="InterPro" id="IPR050415">
    <property type="entry name" value="MRET"/>
</dbReference>
<keyword evidence="11" id="KW-0813">Transport</keyword>
<evidence type="ECO:0000256" key="9">
    <source>
        <dbReference type="ARBA" id="ARBA00048649"/>
    </source>
</evidence>
<dbReference type="InterPro" id="IPR008333">
    <property type="entry name" value="Cbr1-like_FAD-bd_dom"/>
</dbReference>
<dbReference type="InterPro" id="IPR017927">
    <property type="entry name" value="FAD-bd_FR_type"/>
</dbReference>
<keyword evidence="5" id="KW-0001">2Fe-2S</keyword>
<evidence type="ECO:0000256" key="1">
    <source>
        <dbReference type="ARBA" id="ARBA00001970"/>
    </source>
</evidence>
<comment type="similarity">
    <text evidence="3">In the C-terminal section; belongs to the flavoprotein pyridine nucleotide cytochrome reductase family.</text>
</comment>
<keyword evidence="11" id="KW-0408">Iron</keyword>
<feature type="domain" description="Globin" evidence="12">
    <location>
        <begin position="1"/>
        <end position="133"/>
    </location>
</feature>
<comment type="cofactor">
    <cofactor evidence="1">
        <name>heme b</name>
        <dbReference type="ChEBI" id="CHEBI:60344"/>
    </cofactor>
</comment>
<keyword evidence="11" id="KW-0349">Heme</keyword>
<dbReference type="AlphaFoldDB" id="A0A561ES10"/>
<dbReference type="PROSITE" id="PS01033">
    <property type="entry name" value="GLOBIN"/>
    <property type="match status" value="1"/>
</dbReference>
<feature type="domain" description="FAD-binding FR-type" evidence="13">
    <location>
        <begin position="140"/>
        <end position="240"/>
    </location>
</feature>
<dbReference type="Pfam" id="PF00042">
    <property type="entry name" value="Globin"/>
    <property type="match status" value="1"/>
</dbReference>
<dbReference type="InterPro" id="IPR009050">
    <property type="entry name" value="Globin-like_sf"/>
</dbReference>
<dbReference type="Proteomes" id="UP000318416">
    <property type="component" value="Unassembled WGS sequence"/>
</dbReference>
<dbReference type="EC" id="1.14.12.17" evidence="4"/>
<dbReference type="PANTHER" id="PTHR47354">
    <property type="entry name" value="NADH OXIDOREDUCTASE HCR"/>
    <property type="match status" value="1"/>
</dbReference>
<evidence type="ECO:0000256" key="10">
    <source>
        <dbReference type="ARBA" id="ARBA00049433"/>
    </source>
</evidence>
<dbReference type="PROSITE" id="PS51384">
    <property type="entry name" value="FAD_FR"/>
    <property type="match status" value="1"/>
</dbReference>
<proteinExistence type="inferred from homology"/>
<dbReference type="SUPFAM" id="SSF63380">
    <property type="entry name" value="Riboflavin synthase domain-like"/>
    <property type="match status" value="1"/>
</dbReference>
<evidence type="ECO:0000256" key="11">
    <source>
        <dbReference type="RuleBase" id="RU000356"/>
    </source>
</evidence>
<evidence type="ECO:0000256" key="5">
    <source>
        <dbReference type="ARBA" id="ARBA00022714"/>
    </source>
</evidence>
<protein>
    <recommendedName>
        <fullName evidence="4">nitric oxide dioxygenase</fullName>
        <ecNumber evidence="4">1.14.12.17</ecNumber>
    </recommendedName>
</protein>
<dbReference type="GO" id="GO:0019825">
    <property type="term" value="F:oxygen binding"/>
    <property type="evidence" value="ECO:0007669"/>
    <property type="project" value="InterPro"/>
</dbReference>
<keyword evidence="15" id="KW-1185">Reference proteome</keyword>
<evidence type="ECO:0000256" key="7">
    <source>
        <dbReference type="ARBA" id="ARBA00023014"/>
    </source>
</evidence>
<dbReference type="RefSeq" id="WP_145791673.1">
    <property type="nucleotide sequence ID" value="NZ_BAAABR010000006.1"/>
</dbReference>
<evidence type="ECO:0000313" key="15">
    <source>
        <dbReference type="Proteomes" id="UP000318416"/>
    </source>
</evidence>
<keyword evidence="11" id="KW-0479">Metal-binding</keyword>
<reference evidence="14 15" key="1">
    <citation type="submission" date="2019-06" db="EMBL/GenBank/DDBJ databases">
        <title>Sequencing the genomes of 1000 actinobacteria strains.</title>
        <authorList>
            <person name="Klenk H.-P."/>
        </authorList>
    </citation>
    <scope>NUCLEOTIDE SEQUENCE [LARGE SCALE GENOMIC DNA]</scope>
    <source>
        <strain evidence="14 15">DSM 41649</strain>
    </source>
</reference>
<keyword evidence="7" id="KW-0411">Iron-sulfur</keyword>
<dbReference type="InterPro" id="IPR017938">
    <property type="entry name" value="Riboflavin_synthase-like_b-brl"/>
</dbReference>
<dbReference type="SUPFAM" id="SSF46458">
    <property type="entry name" value="Globin-like"/>
    <property type="match status" value="1"/>
</dbReference>
<sequence>MPFDPAVVRASFAVVERRADHLAKYFYAHLFAHNPGVRAHFPAEMSEQRDRLFAALTQLVLRLESPEQLTGYLRALGRDHRKFQAAPEHYPAVGASLIAAVRHFSGHYWTPEIEKAWTEAYTVISQAMTDAAAAVPADAPAWWEAEVTVRHRAASDVVVLTLAPDRRYPFTAGQYLSLCSPRQPQVWRPYSIANAPRPDGTLELHVRRVPGGLLSTALVNDVMPGERLRIGPPLGDAVLAAGSVRPLLAVAGGTGWAQIKALVEQLARDGGRPATVFLAARDDTDHYDLPAVRELVARHAWLGVLLAAPAVGGHREEAVQLLRDGLHGRDSWAGHDVHLSGPPDLAPAIAELLLGLHAEPELIRHDPVPVTFNRARPLTSSEWFLDQRDVAWINRTELG</sequence>
<evidence type="ECO:0000313" key="14">
    <source>
        <dbReference type="EMBL" id="TWE18402.1"/>
    </source>
</evidence>
<comment type="catalytic activity">
    <reaction evidence="10">
        <text>2 nitric oxide + NADPH + 2 O2 = 2 nitrate + NADP(+) + H(+)</text>
        <dbReference type="Rhea" id="RHEA:19465"/>
        <dbReference type="ChEBI" id="CHEBI:15378"/>
        <dbReference type="ChEBI" id="CHEBI:15379"/>
        <dbReference type="ChEBI" id="CHEBI:16480"/>
        <dbReference type="ChEBI" id="CHEBI:17632"/>
        <dbReference type="ChEBI" id="CHEBI:57783"/>
        <dbReference type="ChEBI" id="CHEBI:58349"/>
        <dbReference type="EC" id="1.14.12.17"/>
    </reaction>
</comment>
<keyword evidence="8" id="KW-0520">NAD</keyword>
<dbReference type="EMBL" id="VIVR01000001">
    <property type="protein sequence ID" value="TWE18402.1"/>
    <property type="molecule type" value="Genomic_DNA"/>
</dbReference>
<evidence type="ECO:0000256" key="4">
    <source>
        <dbReference type="ARBA" id="ARBA00012229"/>
    </source>
</evidence>
<evidence type="ECO:0000256" key="6">
    <source>
        <dbReference type="ARBA" id="ARBA00022857"/>
    </source>
</evidence>
<dbReference type="GO" id="GO:0008941">
    <property type="term" value="F:nitric oxide dioxygenase NAD(P)H activity"/>
    <property type="evidence" value="ECO:0007669"/>
    <property type="project" value="UniProtKB-EC"/>
</dbReference>
<name>A0A561ES10_9ACTN</name>
<keyword evidence="11" id="KW-0561">Oxygen transport</keyword>
<dbReference type="Gene3D" id="1.10.490.10">
    <property type="entry name" value="Globins"/>
    <property type="match status" value="1"/>
</dbReference>
<gene>
    <name evidence="14" type="ORF">FB465_3472</name>
</gene>
<dbReference type="PRINTS" id="PR00410">
    <property type="entry name" value="PHEHYDRXLASE"/>
</dbReference>
<dbReference type="GO" id="GO:0005344">
    <property type="term" value="F:oxygen carrier activity"/>
    <property type="evidence" value="ECO:0007669"/>
    <property type="project" value="UniProtKB-KW"/>
</dbReference>
<comment type="cofactor">
    <cofactor evidence="2">
        <name>FAD</name>
        <dbReference type="ChEBI" id="CHEBI:57692"/>
    </cofactor>
</comment>
<dbReference type="PANTHER" id="PTHR47354:SF5">
    <property type="entry name" value="PROTEIN RFBI"/>
    <property type="match status" value="1"/>
</dbReference>
<evidence type="ECO:0000256" key="2">
    <source>
        <dbReference type="ARBA" id="ARBA00001974"/>
    </source>
</evidence>
<accession>A0A561ES10</accession>
<dbReference type="CDD" id="cd19753">
    <property type="entry name" value="Mb-like_oxidoreductase"/>
    <property type="match status" value="1"/>
</dbReference>
<evidence type="ECO:0000256" key="3">
    <source>
        <dbReference type="ARBA" id="ARBA00006401"/>
    </source>
</evidence>
<evidence type="ECO:0000259" key="12">
    <source>
        <dbReference type="PROSITE" id="PS01033"/>
    </source>
</evidence>
<comment type="caution">
    <text evidence="14">The sequence shown here is derived from an EMBL/GenBank/DDBJ whole genome shotgun (WGS) entry which is preliminary data.</text>
</comment>
<keyword evidence="6" id="KW-0521">NADP</keyword>
<dbReference type="GO" id="GO:0051537">
    <property type="term" value="F:2 iron, 2 sulfur cluster binding"/>
    <property type="evidence" value="ECO:0007669"/>
    <property type="project" value="UniProtKB-KW"/>
</dbReference>
<dbReference type="Gene3D" id="3.40.50.80">
    <property type="entry name" value="Nucleotide-binding domain of ferredoxin-NADP reductase (FNR) module"/>
    <property type="match status" value="1"/>
</dbReference>
<dbReference type="Gene3D" id="2.40.30.10">
    <property type="entry name" value="Translation factors"/>
    <property type="match status" value="1"/>
</dbReference>
<organism evidence="14 15">
    <name type="scientific">Kitasatospora atroaurantiaca</name>
    <dbReference type="NCBI Taxonomy" id="285545"/>
    <lineage>
        <taxon>Bacteria</taxon>
        <taxon>Bacillati</taxon>
        <taxon>Actinomycetota</taxon>
        <taxon>Actinomycetes</taxon>
        <taxon>Kitasatosporales</taxon>
        <taxon>Streptomycetaceae</taxon>
        <taxon>Kitasatospora</taxon>
    </lineage>
</organism>
<comment type="similarity">
    <text evidence="11">Belongs to the globin family.</text>
</comment>